<dbReference type="FunFam" id="2.40.10.10:FF:000068">
    <property type="entry name" value="transmembrane protease serine 2"/>
    <property type="match status" value="1"/>
</dbReference>
<dbReference type="InterPro" id="IPR043504">
    <property type="entry name" value="Peptidase_S1_PA_chymotrypsin"/>
</dbReference>
<dbReference type="GO" id="GO:0006508">
    <property type="term" value="P:proteolysis"/>
    <property type="evidence" value="ECO:0007669"/>
    <property type="project" value="UniProtKB-KW"/>
</dbReference>
<proteinExistence type="predicted"/>
<dbReference type="AlphaFoldDB" id="A0A9C6T120"/>
<keyword evidence="4" id="KW-1185">Reference proteome</keyword>
<dbReference type="PROSITE" id="PS00135">
    <property type="entry name" value="TRYPSIN_SER"/>
    <property type="match status" value="1"/>
</dbReference>
<dbReference type="PROSITE" id="PS50240">
    <property type="entry name" value="TRYPSIN_DOM"/>
    <property type="match status" value="1"/>
</dbReference>
<dbReference type="RefSeq" id="XP_051858197.1">
    <property type="nucleotide sequence ID" value="XM_052002237.1"/>
</dbReference>
<dbReference type="PRINTS" id="PR00722">
    <property type="entry name" value="CHYMOTRYPSIN"/>
</dbReference>
<dbReference type="InterPro" id="IPR009003">
    <property type="entry name" value="Peptidase_S1_PA"/>
</dbReference>
<evidence type="ECO:0000313" key="5">
    <source>
        <dbReference type="RefSeq" id="XP_051858197.1"/>
    </source>
</evidence>
<dbReference type="InterPro" id="IPR001254">
    <property type="entry name" value="Trypsin_dom"/>
</dbReference>
<dbReference type="GeneID" id="117563873"/>
<accession>A0A9C6T120</accession>
<dbReference type="Proteomes" id="UP000515160">
    <property type="component" value="Chromosome 2L"/>
</dbReference>
<dbReference type="Pfam" id="PF00089">
    <property type="entry name" value="Trypsin"/>
    <property type="match status" value="1"/>
</dbReference>
<dbReference type="InterPro" id="IPR033116">
    <property type="entry name" value="TRYPSIN_SER"/>
</dbReference>
<evidence type="ECO:0000313" key="4">
    <source>
        <dbReference type="Proteomes" id="UP000515160"/>
    </source>
</evidence>
<keyword evidence="2" id="KW-0645">Protease</keyword>
<dbReference type="GO" id="GO:0004252">
    <property type="term" value="F:serine-type endopeptidase activity"/>
    <property type="evidence" value="ECO:0007669"/>
    <property type="project" value="InterPro"/>
</dbReference>
<dbReference type="PROSITE" id="PS00134">
    <property type="entry name" value="TRYPSIN_HIS"/>
    <property type="match status" value="1"/>
</dbReference>
<gene>
    <name evidence="5" type="primary">LOC117563873</name>
</gene>
<dbReference type="PANTHER" id="PTHR24250">
    <property type="entry name" value="CHYMOTRYPSIN-RELATED"/>
    <property type="match status" value="1"/>
</dbReference>
<evidence type="ECO:0000259" key="3">
    <source>
        <dbReference type="PROSITE" id="PS50240"/>
    </source>
</evidence>
<name>A0A9C6T120_DROAB</name>
<dbReference type="SMART" id="SM00020">
    <property type="entry name" value="Tryp_SPc"/>
    <property type="match status" value="1"/>
</dbReference>
<feature type="domain" description="Peptidase S1" evidence="3">
    <location>
        <begin position="41"/>
        <end position="280"/>
    </location>
</feature>
<dbReference type="SUPFAM" id="SSF50494">
    <property type="entry name" value="Trypsin-like serine proteases"/>
    <property type="match status" value="1"/>
</dbReference>
<keyword evidence="1" id="KW-1015">Disulfide bond</keyword>
<dbReference type="InterPro" id="IPR018114">
    <property type="entry name" value="TRYPSIN_HIS"/>
</dbReference>
<sequence>MAILSRQLSTVSICDIDFFIFTSECTEFSKLNNLCNETGLVADGKPVDPHSIPFIASLQIRKKSDLSWDWICGGSLIDTKFILTAAHCVHEFKKNPTKISVLLGAHNKTEINYSTRFNVKNITIHPKYNHTLNDIAILEMERPADFSTFKIRPACLPTSSREDITEFRAAGFGKTNRGKESSELLQTTLMTRDITKCNFTAFTELNETLHFCAGPNGKTGGNVCRGDSGGPVFSSDPNHKNCLFSVMGIITKGNSCDGEGAFTLHARVSYYREWIEQIVWPNDTSKE</sequence>
<dbReference type="OrthoDB" id="6339452at2759"/>
<keyword evidence="2" id="KW-0720">Serine protease</keyword>
<evidence type="ECO:0000256" key="1">
    <source>
        <dbReference type="ARBA" id="ARBA00023157"/>
    </source>
</evidence>
<dbReference type="Gene3D" id="2.40.10.10">
    <property type="entry name" value="Trypsin-like serine proteases"/>
    <property type="match status" value="1"/>
</dbReference>
<dbReference type="InterPro" id="IPR001314">
    <property type="entry name" value="Peptidase_S1A"/>
</dbReference>
<reference evidence="5" key="1">
    <citation type="submission" date="2025-08" db="UniProtKB">
        <authorList>
            <consortium name="RefSeq"/>
        </authorList>
    </citation>
    <scope>IDENTIFICATION</scope>
    <source>
        <strain evidence="5">15112-1751.03</strain>
        <tissue evidence="5">Whole Adult</tissue>
    </source>
</reference>
<dbReference type="CDD" id="cd00190">
    <property type="entry name" value="Tryp_SPc"/>
    <property type="match status" value="1"/>
</dbReference>
<protein>
    <submittedName>
        <fullName evidence="5">Serine protease persephone-like</fullName>
    </submittedName>
</protein>
<dbReference type="PANTHER" id="PTHR24250:SF50">
    <property type="entry name" value="PEPTIDASE S1 DOMAIN-CONTAINING PROTEIN"/>
    <property type="match status" value="1"/>
</dbReference>
<evidence type="ECO:0000256" key="2">
    <source>
        <dbReference type="RuleBase" id="RU363034"/>
    </source>
</evidence>
<keyword evidence="2" id="KW-0378">Hydrolase</keyword>
<organism evidence="4 5">
    <name type="scientific">Drosophila albomicans</name>
    <name type="common">Fruit fly</name>
    <dbReference type="NCBI Taxonomy" id="7291"/>
    <lineage>
        <taxon>Eukaryota</taxon>
        <taxon>Metazoa</taxon>
        <taxon>Ecdysozoa</taxon>
        <taxon>Arthropoda</taxon>
        <taxon>Hexapoda</taxon>
        <taxon>Insecta</taxon>
        <taxon>Pterygota</taxon>
        <taxon>Neoptera</taxon>
        <taxon>Endopterygota</taxon>
        <taxon>Diptera</taxon>
        <taxon>Brachycera</taxon>
        <taxon>Muscomorpha</taxon>
        <taxon>Ephydroidea</taxon>
        <taxon>Drosophilidae</taxon>
        <taxon>Drosophila</taxon>
    </lineage>
</organism>